<evidence type="ECO:0000313" key="2">
    <source>
        <dbReference type="EMBL" id="MDF1611988.1"/>
    </source>
</evidence>
<keyword evidence="1" id="KW-1133">Transmembrane helix</keyword>
<keyword evidence="1" id="KW-0472">Membrane</keyword>
<dbReference type="Proteomes" id="UP001221302">
    <property type="component" value="Unassembled WGS sequence"/>
</dbReference>
<proteinExistence type="predicted"/>
<protein>
    <submittedName>
        <fullName evidence="2">DUF2752 domain-containing protein</fullName>
    </submittedName>
</protein>
<feature type="transmembrane region" description="Helical" evidence="1">
    <location>
        <begin position="68"/>
        <end position="89"/>
    </location>
</feature>
<dbReference type="AlphaFoldDB" id="A0AAE3TE78"/>
<dbReference type="InterPro" id="IPR021215">
    <property type="entry name" value="DUF2752"/>
</dbReference>
<evidence type="ECO:0000313" key="3">
    <source>
        <dbReference type="Proteomes" id="UP001221302"/>
    </source>
</evidence>
<accession>A0AAE3TE78</accession>
<keyword evidence="1" id="KW-0812">Transmembrane</keyword>
<feature type="transmembrane region" description="Helical" evidence="1">
    <location>
        <begin position="12"/>
        <end position="29"/>
    </location>
</feature>
<name>A0AAE3TE78_9BACT</name>
<evidence type="ECO:0000256" key="1">
    <source>
        <dbReference type="SAM" id="Phobius"/>
    </source>
</evidence>
<comment type="caution">
    <text evidence="2">The sequence shown here is derived from an EMBL/GenBank/DDBJ whole genome shotgun (WGS) entry which is preliminary data.</text>
</comment>
<organism evidence="2 3">
    <name type="scientific">Stygiobacter electus</name>
    <dbReference type="NCBI Taxonomy" id="3032292"/>
    <lineage>
        <taxon>Bacteria</taxon>
        <taxon>Pseudomonadati</taxon>
        <taxon>Ignavibacteriota</taxon>
        <taxon>Ignavibacteria</taxon>
        <taxon>Ignavibacteriales</taxon>
        <taxon>Melioribacteraceae</taxon>
        <taxon>Stygiobacter</taxon>
    </lineage>
</organism>
<reference evidence="2" key="1">
    <citation type="submission" date="2023-03" db="EMBL/GenBank/DDBJ databases">
        <title>Stygiobacter electus gen. nov., sp. nov., facultatively anaerobic thermotolerant bacterium of the class Ignavibacteria from a well of Yessentuki mineral water deposit.</title>
        <authorList>
            <person name="Podosokorskaya O.A."/>
            <person name="Elcheninov A.G."/>
            <person name="Petrova N.F."/>
            <person name="Zavarzina D.G."/>
            <person name="Kublanov I.V."/>
            <person name="Merkel A.Y."/>
        </authorList>
    </citation>
    <scope>NUCLEOTIDE SEQUENCE</scope>
    <source>
        <strain evidence="2">09-Me</strain>
    </source>
</reference>
<dbReference type="EMBL" id="JARGDL010000008">
    <property type="protein sequence ID" value="MDF1611988.1"/>
    <property type="molecule type" value="Genomic_DNA"/>
</dbReference>
<dbReference type="RefSeq" id="WP_321535756.1">
    <property type="nucleotide sequence ID" value="NZ_JARGDL010000008.1"/>
</dbReference>
<gene>
    <name evidence="2" type="ORF">P0M35_07485</name>
</gene>
<dbReference type="Pfam" id="PF10825">
    <property type="entry name" value="DUF2752"/>
    <property type="match status" value="1"/>
</dbReference>
<sequence length="103" mass="12249">MLKKLLYKIEWEALMWLTALIYLFLINPYEAQHLTFCPYKNIGIEFCPGCGIGKSISLLYHFDFINSFHTHPLGIFALVILVYRIFHLIKQKYFNKKREVVYG</sequence>
<keyword evidence="3" id="KW-1185">Reference proteome</keyword>